<proteinExistence type="predicted"/>
<name>A0ABP6RX52_9PSEU</name>
<dbReference type="PANTHER" id="PTHR42059">
    <property type="entry name" value="TNT DOMAIN-CONTAINING PROTEIN"/>
    <property type="match status" value="1"/>
</dbReference>
<organism evidence="2 3">
    <name type="scientific">Saccharopolyspora gregorii</name>
    <dbReference type="NCBI Taxonomy" id="33914"/>
    <lineage>
        <taxon>Bacteria</taxon>
        <taxon>Bacillati</taxon>
        <taxon>Actinomycetota</taxon>
        <taxon>Actinomycetes</taxon>
        <taxon>Pseudonocardiales</taxon>
        <taxon>Pseudonocardiaceae</taxon>
        <taxon>Saccharopolyspora</taxon>
    </lineage>
</organism>
<dbReference type="EMBL" id="BAAAYK010000038">
    <property type="protein sequence ID" value="GAA3362476.1"/>
    <property type="molecule type" value="Genomic_DNA"/>
</dbReference>
<evidence type="ECO:0000313" key="2">
    <source>
        <dbReference type="EMBL" id="GAA3362476.1"/>
    </source>
</evidence>
<evidence type="ECO:0000313" key="3">
    <source>
        <dbReference type="Proteomes" id="UP001500483"/>
    </source>
</evidence>
<keyword evidence="3" id="KW-1185">Reference proteome</keyword>
<evidence type="ECO:0000259" key="1">
    <source>
        <dbReference type="Pfam" id="PF14021"/>
    </source>
</evidence>
<dbReference type="Pfam" id="PF14021">
    <property type="entry name" value="TNT"/>
    <property type="match status" value="1"/>
</dbReference>
<sequence length="244" mass="26714">MLGFEMPCSRNAIRRSGAAVPHPRVPRRRRALLALCFGLVAVLVPAAPAQAAPHADRPEPCTGVHAGDERWGPAVLPRPWQEPVGPLLAGYSRSGNLPPDRFLAEYWDSAAESWKYPPLDGFEVLPDGSADKDAEVLEVGEELDRFGSEYGSFLAPAGDDYAERSLPPQSLTTREADFPCGYHRYEVARPFTAWEGPIAAWFAQPGGGTQILLDPAFLQPGEGQRLNVRWLLSNGYLKPADDLR</sequence>
<comment type="caution">
    <text evidence="2">The sequence shown here is derived from an EMBL/GenBank/DDBJ whole genome shotgun (WGS) entry which is preliminary data.</text>
</comment>
<accession>A0ABP6RX52</accession>
<dbReference type="PANTHER" id="PTHR42059:SF1">
    <property type="entry name" value="TNT DOMAIN-CONTAINING PROTEIN"/>
    <property type="match status" value="1"/>
</dbReference>
<dbReference type="InterPro" id="IPR025331">
    <property type="entry name" value="TNT"/>
</dbReference>
<feature type="domain" description="TNT" evidence="1">
    <location>
        <begin position="137"/>
        <end position="238"/>
    </location>
</feature>
<protein>
    <recommendedName>
        <fullName evidence="1">TNT domain-containing protein</fullName>
    </recommendedName>
</protein>
<dbReference type="RefSeq" id="WP_258342531.1">
    <property type="nucleotide sequence ID" value="NZ_BAAAYK010000038.1"/>
</dbReference>
<dbReference type="InterPro" id="IPR053024">
    <property type="entry name" value="Fungal_surface_NADase"/>
</dbReference>
<gene>
    <name evidence="2" type="ORF">GCM10020366_50560</name>
</gene>
<dbReference type="Proteomes" id="UP001500483">
    <property type="component" value="Unassembled WGS sequence"/>
</dbReference>
<reference evidence="3" key="1">
    <citation type="journal article" date="2019" name="Int. J. Syst. Evol. Microbiol.">
        <title>The Global Catalogue of Microorganisms (GCM) 10K type strain sequencing project: providing services to taxonomists for standard genome sequencing and annotation.</title>
        <authorList>
            <consortium name="The Broad Institute Genomics Platform"/>
            <consortium name="The Broad Institute Genome Sequencing Center for Infectious Disease"/>
            <person name="Wu L."/>
            <person name="Ma J."/>
        </authorList>
    </citation>
    <scope>NUCLEOTIDE SEQUENCE [LARGE SCALE GENOMIC DNA]</scope>
    <source>
        <strain evidence="3">JCM 9687</strain>
    </source>
</reference>